<comment type="caution">
    <text evidence="1">The sequence shown here is derived from an EMBL/GenBank/DDBJ whole genome shotgun (WGS) entry which is preliminary data.</text>
</comment>
<sequence>MLIDSGSKCNSPLEKSFPKFRGVTVQIPIDQSVKPVVQPYRRIPIPLEEKVAKKLKELKDADIIEEVNEPSPWVSPIVPVLKERSRRSAYLCRYEESQPSNYKGKPSTSNNE</sequence>
<reference evidence="1" key="1">
    <citation type="submission" date="2022-03" db="EMBL/GenBank/DDBJ databases">
        <authorList>
            <person name="Tunstrom K."/>
        </authorList>
    </citation>
    <scope>NUCLEOTIDE SEQUENCE</scope>
</reference>
<dbReference type="Gene3D" id="3.10.10.10">
    <property type="entry name" value="HIV Type 1 Reverse Transcriptase, subunit A, domain 1"/>
    <property type="match status" value="1"/>
</dbReference>
<dbReference type="InterPro" id="IPR050951">
    <property type="entry name" value="Retrovirus_Pol_polyprotein"/>
</dbReference>
<proteinExistence type="predicted"/>
<name>A0AAU9VC35_EUPED</name>
<dbReference type="GO" id="GO:0071897">
    <property type="term" value="P:DNA biosynthetic process"/>
    <property type="evidence" value="ECO:0007669"/>
    <property type="project" value="UniProtKB-ARBA"/>
</dbReference>
<dbReference type="AlphaFoldDB" id="A0AAU9VC35"/>
<gene>
    <name evidence="1" type="ORF">EEDITHA_LOCUS22893</name>
</gene>
<accession>A0AAU9VC35</accession>
<dbReference type="Proteomes" id="UP001153954">
    <property type="component" value="Unassembled WGS sequence"/>
</dbReference>
<protein>
    <submittedName>
        <fullName evidence="1">Uncharacterized protein</fullName>
    </submittedName>
</protein>
<dbReference type="PANTHER" id="PTHR37984:SF11">
    <property type="entry name" value="INTEGRASE CATALYTIC DOMAIN-CONTAINING PROTEIN"/>
    <property type="match status" value="1"/>
</dbReference>
<dbReference type="SUPFAM" id="SSF56672">
    <property type="entry name" value="DNA/RNA polymerases"/>
    <property type="match status" value="1"/>
</dbReference>
<evidence type="ECO:0000313" key="1">
    <source>
        <dbReference type="EMBL" id="CAH2109005.1"/>
    </source>
</evidence>
<evidence type="ECO:0000313" key="2">
    <source>
        <dbReference type="Proteomes" id="UP001153954"/>
    </source>
</evidence>
<dbReference type="InterPro" id="IPR043502">
    <property type="entry name" value="DNA/RNA_pol_sf"/>
</dbReference>
<dbReference type="PANTHER" id="PTHR37984">
    <property type="entry name" value="PROTEIN CBG26694"/>
    <property type="match status" value="1"/>
</dbReference>
<keyword evidence="2" id="KW-1185">Reference proteome</keyword>
<organism evidence="1 2">
    <name type="scientific">Euphydryas editha</name>
    <name type="common">Edith's checkerspot</name>
    <dbReference type="NCBI Taxonomy" id="104508"/>
    <lineage>
        <taxon>Eukaryota</taxon>
        <taxon>Metazoa</taxon>
        <taxon>Ecdysozoa</taxon>
        <taxon>Arthropoda</taxon>
        <taxon>Hexapoda</taxon>
        <taxon>Insecta</taxon>
        <taxon>Pterygota</taxon>
        <taxon>Neoptera</taxon>
        <taxon>Endopterygota</taxon>
        <taxon>Lepidoptera</taxon>
        <taxon>Glossata</taxon>
        <taxon>Ditrysia</taxon>
        <taxon>Papilionoidea</taxon>
        <taxon>Nymphalidae</taxon>
        <taxon>Nymphalinae</taxon>
        <taxon>Euphydryas</taxon>
    </lineage>
</organism>
<dbReference type="EMBL" id="CAKOGL010000051">
    <property type="protein sequence ID" value="CAH2109005.1"/>
    <property type="molecule type" value="Genomic_DNA"/>
</dbReference>